<feature type="signal peptide" evidence="5">
    <location>
        <begin position="1"/>
        <end position="19"/>
    </location>
</feature>
<dbReference type="PANTHER" id="PTHR33607">
    <property type="entry name" value="ENDONUCLEASE-1"/>
    <property type="match status" value="1"/>
</dbReference>
<dbReference type="Pfam" id="PF18962">
    <property type="entry name" value="Por_Secre_tail"/>
    <property type="match status" value="1"/>
</dbReference>
<name>A0ABS9RDT2_9FLAO</name>
<dbReference type="SUPFAM" id="SSF54060">
    <property type="entry name" value="His-Me finger endonucleases"/>
    <property type="match status" value="1"/>
</dbReference>
<dbReference type="InterPro" id="IPR038081">
    <property type="entry name" value="CalX-like_sf"/>
</dbReference>
<evidence type="ECO:0000259" key="6">
    <source>
        <dbReference type="Pfam" id="PF18962"/>
    </source>
</evidence>
<comment type="similarity">
    <text evidence="1">Belongs to the EndA/NucM nuclease family.</text>
</comment>
<dbReference type="RefSeq" id="WP_240571213.1">
    <property type="nucleotide sequence ID" value="NZ_CP136709.1"/>
</dbReference>
<evidence type="ECO:0000256" key="3">
    <source>
        <dbReference type="ARBA" id="ARBA00022729"/>
    </source>
</evidence>
<dbReference type="Gene3D" id="2.60.40.2030">
    <property type="match status" value="1"/>
</dbReference>
<dbReference type="InterPro" id="IPR044925">
    <property type="entry name" value="His-Me_finger_sf"/>
</dbReference>
<evidence type="ECO:0000256" key="5">
    <source>
        <dbReference type="SAM" id="SignalP"/>
    </source>
</evidence>
<dbReference type="PANTHER" id="PTHR33607:SF2">
    <property type="entry name" value="ENDONUCLEASE-1"/>
    <property type="match status" value="1"/>
</dbReference>
<evidence type="ECO:0000313" key="8">
    <source>
        <dbReference type="Proteomes" id="UP001156141"/>
    </source>
</evidence>
<dbReference type="InterPro" id="IPR026444">
    <property type="entry name" value="Secre_tail"/>
</dbReference>
<evidence type="ECO:0000256" key="2">
    <source>
        <dbReference type="ARBA" id="ARBA00022722"/>
    </source>
</evidence>
<dbReference type="GO" id="GO:0004519">
    <property type="term" value="F:endonuclease activity"/>
    <property type="evidence" value="ECO:0007669"/>
    <property type="project" value="UniProtKB-KW"/>
</dbReference>
<dbReference type="SUPFAM" id="SSF141072">
    <property type="entry name" value="CalX-like"/>
    <property type="match status" value="1"/>
</dbReference>
<keyword evidence="8" id="KW-1185">Reference proteome</keyword>
<keyword evidence="3 5" id="KW-0732">Signal</keyword>
<dbReference type="NCBIfam" id="TIGR04183">
    <property type="entry name" value="Por_Secre_tail"/>
    <property type="match status" value="1"/>
</dbReference>
<dbReference type="EMBL" id="JAKVQD010000001">
    <property type="protein sequence ID" value="MCH4551100.1"/>
    <property type="molecule type" value="Genomic_DNA"/>
</dbReference>
<dbReference type="InterPro" id="IPR007346">
    <property type="entry name" value="Endonuclease-I"/>
</dbReference>
<reference evidence="7" key="1">
    <citation type="submission" date="2022-02" db="EMBL/GenBank/DDBJ databases">
        <title>Aestuariibaculum sp., a marine bacterium isolated from sediment in Guangxi.</title>
        <authorList>
            <person name="Ying J."/>
        </authorList>
    </citation>
    <scope>NUCLEOTIDE SEQUENCE</scope>
    <source>
        <strain evidence="7">L182</strain>
    </source>
</reference>
<keyword evidence="7" id="KW-0255">Endonuclease</keyword>
<gene>
    <name evidence="7" type="ORF">MKW35_00550</name>
</gene>
<keyword evidence="2" id="KW-0540">Nuclease</keyword>
<proteinExistence type="inferred from homology"/>
<organism evidence="7 8">
    <name type="scientific">Aestuariibaculum lutulentum</name>
    <dbReference type="NCBI Taxonomy" id="2920935"/>
    <lineage>
        <taxon>Bacteria</taxon>
        <taxon>Pseudomonadati</taxon>
        <taxon>Bacteroidota</taxon>
        <taxon>Flavobacteriia</taxon>
        <taxon>Flavobacteriales</taxon>
        <taxon>Flavobacteriaceae</taxon>
    </lineage>
</organism>
<evidence type="ECO:0000313" key="7">
    <source>
        <dbReference type="EMBL" id="MCH4551100.1"/>
    </source>
</evidence>
<protein>
    <submittedName>
        <fullName evidence="7">Endonuclease</fullName>
    </submittedName>
</protein>
<dbReference type="Pfam" id="PF04231">
    <property type="entry name" value="Endonuclease_1"/>
    <property type="match status" value="1"/>
</dbReference>
<accession>A0ABS9RDT2</accession>
<evidence type="ECO:0000256" key="1">
    <source>
        <dbReference type="ARBA" id="ARBA00006429"/>
    </source>
</evidence>
<dbReference type="Proteomes" id="UP001156141">
    <property type="component" value="Unassembled WGS sequence"/>
</dbReference>
<feature type="chain" id="PRO_5046195116" evidence="5">
    <location>
        <begin position="20"/>
        <end position="658"/>
    </location>
</feature>
<comment type="caution">
    <text evidence="7">The sequence shown here is derived from an EMBL/GenBank/DDBJ whole genome shotgun (WGS) entry which is preliminary data.</text>
</comment>
<evidence type="ECO:0000256" key="4">
    <source>
        <dbReference type="ARBA" id="ARBA00022801"/>
    </source>
</evidence>
<keyword evidence="4" id="KW-0378">Hydrolase</keyword>
<sequence length="658" mass="72359">MEKIVLFCLAVLSINMSLAQIVINELDSDTSGIDDLEFLELKSDTSNFSLDGYVVVFFNGSDSGMNSSYLALDLDGYTTDVNGLLLIGSVNVSPIPQYIIPANTIQNGADAVAIYQADETDFPVMTLATIENLVDVLIYGTADADDVDLIDIFNDHPDFTNIQQIDEGGGGETGSIQRNNDGTYTVGIPTPRQLNDGTGIILNGISISTTQNQYAEGDFFDITFTTEQNVASDLNFSFSLNNDTFNTSDFTGNTSLTIPAGQNSVSTTITLVDDNEDEGDEVLKISMGNLSDDYLKQNDKVEIRVVDNDFQMAGFGTPLNPTYGLVSSSQPEDYYNSLEGLSGLVLKQAIQDIVANPSVVRAQTYADIIDILKEADQNPDNSNQVWLVYSETGRAKLDFQTTSSNVGKWNREHVYPRSRGGFNSIDLDEIADGKDVFWTTTADSLRHGNSDAYALRAVDGVENSIRNNQNYGTSEYAGPTGTSGSFYGDVARSIFYMVTRYNGLDVVNGYPGDDPDGFIGDLATLLEWHRNDPPDDFEMNRNNVIYTWQNNRNPYIDNPELVEYLWGNKIGETYSEALSVDNFNGLQMLFYPNPTHNALHIKGVTNEISINVLSVEGKLIDSFIINNDRTINLNLLTGVYVLKCISGNQVISRRIVVK</sequence>
<feature type="domain" description="Secretion system C-terminal sorting" evidence="6">
    <location>
        <begin position="591"/>
        <end position="657"/>
    </location>
</feature>